<organism evidence="2 3">
    <name type="scientific">Perkinsus olseni</name>
    <name type="common">Perkinsus atlanticus</name>
    <dbReference type="NCBI Taxonomy" id="32597"/>
    <lineage>
        <taxon>Eukaryota</taxon>
        <taxon>Sar</taxon>
        <taxon>Alveolata</taxon>
        <taxon>Perkinsozoa</taxon>
        <taxon>Perkinsea</taxon>
        <taxon>Perkinsida</taxon>
        <taxon>Perkinsidae</taxon>
        <taxon>Perkinsus</taxon>
    </lineage>
</organism>
<dbReference type="AlphaFoldDB" id="A0A7J6N3Q8"/>
<reference evidence="2 3" key="1">
    <citation type="submission" date="2020-04" db="EMBL/GenBank/DDBJ databases">
        <title>Perkinsus olseni comparative genomics.</title>
        <authorList>
            <person name="Bogema D.R."/>
        </authorList>
    </citation>
    <scope>NUCLEOTIDE SEQUENCE [LARGE SCALE GENOMIC DNA]</scope>
    <source>
        <strain evidence="2">00978-12</strain>
    </source>
</reference>
<dbReference type="EMBL" id="JABANP010000876">
    <property type="protein sequence ID" value="KAF4678558.1"/>
    <property type="molecule type" value="Genomic_DNA"/>
</dbReference>
<feature type="compositionally biased region" description="Low complexity" evidence="1">
    <location>
        <begin position="337"/>
        <end position="354"/>
    </location>
</feature>
<feature type="region of interest" description="Disordered" evidence="1">
    <location>
        <begin position="475"/>
        <end position="526"/>
    </location>
</feature>
<evidence type="ECO:0000313" key="3">
    <source>
        <dbReference type="Proteomes" id="UP000541610"/>
    </source>
</evidence>
<protein>
    <submittedName>
        <fullName evidence="2">Uncharacterized protein</fullName>
    </submittedName>
</protein>
<accession>A0A7J6N3Q8</accession>
<proteinExistence type="predicted"/>
<feature type="compositionally biased region" description="Polar residues" evidence="1">
    <location>
        <begin position="355"/>
        <end position="372"/>
    </location>
</feature>
<sequence length="994" mass="110791">MPPGGILSTLQELLGVAPEQRGDSLQHYCKLVRQEDPPTPVSARVYDHDVNDIVGLTCNRRPRPVTGEDGVVRKLHDRNGQLRGIAPDSDADHSPKWFLARSVSSAVRSLVSWGCPWVRVEVLRESWGKPFLWDDCAAELLPCAAFCKKIVQVPLADDDTPVAPSTTRSSARSDLALIAYSCGTVLTRDLAYFCETCTTVVKMRGARLEDQLYSLARHFNSAGHRSNQGSLPGRAHRGRLSVFPFFFVDHECFKRLSARQFMDDLNSGGLNPALRRFASTLRDRLRPDGHFVYIHKGMGRFFCLARRSDFAPSAGHLHPSARSSEPSSIPPPPPLPVQQVVEPSRRSSIWSTSSAGTPQDDSPQRLPSTLSPSPRAERRPSLASSAPFRAVRGRMAALPRRSVPPRSVAEPTVTQRPRLARPPMEPQPLPARPFRLEVGTSRPSEGYRYGDRDALMQARPADVPTMSASARFAARPADFQRRPLPPTSPRGVRSTELPRAVSLTPRAEEVVATPTSRPDAEAPAPRQLQQLPDYVGEHWAPPNVMLPRDGGRLTVRLPQVLSSGEVRPEMVQAELELSNVGQPHRFHDRVAITAIMAMWVPVDPQSGLAVVPREQQPALPVLRPAPAALQLEDVLDAISAVGPVDTSVDLHEFDAQSLVNTEAEVDIINESLSYLPRSEDLDGVLPPIRPVDQNAFDWDIDSTIEKAGIRHPGWTRPWPFRPSATSSRRGDMEYLTSAPFAVTREDVLSGDWGEFWQGFDDGHGCNGFLNNAFVAFEHPLVADAPKRNKDSREEAWPENPEIVTAAGVLRWLHSAQVGAMAVTIHCSQGSTHGEIRSECDVLFCCNYHLERALPVVMRLSRERPLRPNSYVFSARSTRAFECGLEDDYGRPSGLDRPESLVDMLYKYESVRAREGFPLPRAPLTPFPEVFNVRPNELIAAPATGVNRRREHRSSINFAWSRCTDSFEDVVRPVLERWREQGSQRDEEYRHWWKD</sequence>
<gene>
    <name evidence="2" type="ORF">FOZ60_016421</name>
</gene>
<evidence type="ECO:0000313" key="2">
    <source>
        <dbReference type="EMBL" id="KAF4678558.1"/>
    </source>
</evidence>
<comment type="caution">
    <text evidence="2">The sequence shown here is derived from an EMBL/GenBank/DDBJ whole genome shotgun (WGS) entry which is preliminary data.</text>
</comment>
<dbReference type="Proteomes" id="UP000541610">
    <property type="component" value="Unassembled WGS sequence"/>
</dbReference>
<feature type="region of interest" description="Disordered" evidence="1">
    <location>
        <begin position="313"/>
        <end position="448"/>
    </location>
</feature>
<evidence type="ECO:0000256" key="1">
    <source>
        <dbReference type="SAM" id="MobiDB-lite"/>
    </source>
</evidence>
<name>A0A7J6N3Q8_PEROL</name>